<feature type="compositionally biased region" description="Low complexity" evidence="3">
    <location>
        <begin position="175"/>
        <end position="186"/>
    </location>
</feature>
<dbReference type="InterPro" id="IPR004843">
    <property type="entry name" value="Calcineurin-like_PHP"/>
</dbReference>
<gene>
    <name evidence="6" type="ORF">CHLNCDRAFT_138537</name>
</gene>
<feature type="transmembrane region" description="Helical" evidence="4">
    <location>
        <begin position="65"/>
        <end position="85"/>
    </location>
</feature>
<dbReference type="RefSeq" id="XP_005844658.1">
    <property type="nucleotide sequence ID" value="XM_005844596.1"/>
</dbReference>
<evidence type="ECO:0000256" key="2">
    <source>
        <dbReference type="ARBA" id="ARBA00022801"/>
    </source>
</evidence>
<dbReference type="InterPro" id="IPR051558">
    <property type="entry name" value="Metallophosphoesterase_PAP"/>
</dbReference>
<feature type="region of interest" description="Disordered" evidence="3">
    <location>
        <begin position="107"/>
        <end position="249"/>
    </location>
</feature>
<dbReference type="SUPFAM" id="SSF56300">
    <property type="entry name" value="Metallo-dependent phosphatases"/>
    <property type="match status" value="1"/>
</dbReference>
<dbReference type="STRING" id="554065.E1ZN87"/>
<feature type="region of interest" description="Disordered" evidence="3">
    <location>
        <begin position="14"/>
        <end position="35"/>
    </location>
</feature>
<feature type="compositionally biased region" description="Gly residues" evidence="3">
    <location>
        <begin position="142"/>
        <end position="152"/>
    </location>
</feature>
<keyword evidence="2" id="KW-0378">Hydrolase</keyword>
<organism evidence="7">
    <name type="scientific">Chlorella variabilis</name>
    <name type="common">Green alga</name>
    <dbReference type="NCBI Taxonomy" id="554065"/>
    <lineage>
        <taxon>Eukaryota</taxon>
        <taxon>Viridiplantae</taxon>
        <taxon>Chlorophyta</taxon>
        <taxon>core chlorophytes</taxon>
        <taxon>Trebouxiophyceae</taxon>
        <taxon>Chlorellales</taxon>
        <taxon>Chlorellaceae</taxon>
        <taxon>Chlorella clade</taxon>
        <taxon>Chlorella</taxon>
    </lineage>
</organism>
<dbReference type="Pfam" id="PF00149">
    <property type="entry name" value="Metallophos"/>
    <property type="match status" value="1"/>
</dbReference>
<evidence type="ECO:0000256" key="3">
    <source>
        <dbReference type="SAM" id="MobiDB-lite"/>
    </source>
</evidence>
<evidence type="ECO:0000313" key="6">
    <source>
        <dbReference type="EMBL" id="EFN52556.1"/>
    </source>
</evidence>
<feature type="compositionally biased region" description="Low complexity" evidence="3">
    <location>
        <begin position="203"/>
        <end position="213"/>
    </location>
</feature>
<dbReference type="AlphaFoldDB" id="E1ZN87"/>
<dbReference type="OrthoDB" id="411211at2759"/>
<feature type="compositionally biased region" description="Low complexity" evidence="3">
    <location>
        <begin position="236"/>
        <end position="245"/>
    </location>
</feature>
<keyword evidence="4" id="KW-1133">Transmembrane helix</keyword>
<dbReference type="Proteomes" id="UP000008141">
    <property type="component" value="Unassembled WGS sequence"/>
</dbReference>
<dbReference type="PANTHER" id="PTHR10161:SF14">
    <property type="entry name" value="TARTRATE-RESISTANT ACID PHOSPHATASE TYPE 5"/>
    <property type="match status" value="1"/>
</dbReference>
<feature type="domain" description="Calcineurin-like phosphoesterase" evidence="5">
    <location>
        <begin position="255"/>
        <end position="462"/>
    </location>
</feature>
<evidence type="ECO:0000256" key="4">
    <source>
        <dbReference type="SAM" id="Phobius"/>
    </source>
</evidence>
<keyword evidence="7" id="KW-1185">Reference proteome</keyword>
<evidence type="ECO:0000256" key="1">
    <source>
        <dbReference type="ARBA" id="ARBA00022729"/>
    </source>
</evidence>
<keyword evidence="4" id="KW-0812">Transmembrane</keyword>
<evidence type="ECO:0000313" key="7">
    <source>
        <dbReference type="Proteomes" id="UP000008141"/>
    </source>
</evidence>
<dbReference type="KEGG" id="cvr:CHLNCDRAFT_138537"/>
<evidence type="ECO:0000259" key="5">
    <source>
        <dbReference type="Pfam" id="PF00149"/>
    </source>
</evidence>
<dbReference type="eggNOG" id="KOG2679">
    <property type="taxonomic scope" value="Eukaryota"/>
</dbReference>
<reference evidence="6 7" key="1">
    <citation type="journal article" date="2010" name="Plant Cell">
        <title>The Chlorella variabilis NC64A genome reveals adaptation to photosymbiosis, coevolution with viruses, and cryptic sex.</title>
        <authorList>
            <person name="Blanc G."/>
            <person name="Duncan G."/>
            <person name="Agarkova I."/>
            <person name="Borodovsky M."/>
            <person name="Gurnon J."/>
            <person name="Kuo A."/>
            <person name="Lindquist E."/>
            <person name="Lucas S."/>
            <person name="Pangilinan J."/>
            <person name="Polle J."/>
            <person name="Salamov A."/>
            <person name="Terry A."/>
            <person name="Yamada T."/>
            <person name="Dunigan D.D."/>
            <person name="Grigoriev I.V."/>
            <person name="Claverie J.M."/>
            <person name="Van Etten J.L."/>
        </authorList>
    </citation>
    <scope>NUCLEOTIDE SEQUENCE [LARGE SCALE GENOMIC DNA]</scope>
    <source>
        <strain evidence="6 7">NC64A</strain>
    </source>
</reference>
<dbReference type="InParanoid" id="E1ZN87"/>
<name>E1ZN87_CHLVA</name>
<dbReference type="PANTHER" id="PTHR10161">
    <property type="entry name" value="TARTRATE-RESISTANT ACID PHOSPHATASE TYPE 5"/>
    <property type="match status" value="1"/>
</dbReference>
<keyword evidence="1" id="KW-0732">Signal</keyword>
<protein>
    <recommendedName>
        <fullName evidence="5">Calcineurin-like phosphoesterase domain-containing protein</fullName>
    </recommendedName>
</protein>
<feature type="compositionally biased region" description="Low complexity" evidence="3">
    <location>
        <begin position="22"/>
        <end position="35"/>
    </location>
</feature>
<proteinExistence type="predicted"/>
<dbReference type="InterPro" id="IPR029052">
    <property type="entry name" value="Metallo-depent_PP-like"/>
</dbReference>
<feature type="compositionally biased region" description="Acidic residues" evidence="3">
    <location>
        <begin position="154"/>
        <end position="167"/>
    </location>
</feature>
<dbReference type="GO" id="GO:0016787">
    <property type="term" value="F:hydrolase activity"/>
    <property type="evidence" value="ECO:0007669"/>
    <property type="project" value="UniProtKB-KW"/>
</dbReference>
<dbReference type="GeneID" id="17352103"/>
<keyword evidence="4" id="KW-0472">Membrane</keyword>
<dbReference type="EMBL" id="GL433855">
    <property type="protein sequence ID" value="EFN52556.1"/>
    <property type="molecule type" value="Genomic_DNA"/>
</dbReference>
<sequence length="540" mass="55816">MAASPAQPALWQRLLPPWGTPARSQAGSRSSRGGAPAVALTAATCAAAPLLPGIPEDRPSRRKRLFCFGLLASLVVGVGVASVVLGSQHNSSAAVASSDSAAAAGAAAAGDQGGGTSSGGTSSGSSTEQSGGGGGEGEEAGGEGSGGQGGEQEGSTESEGGIDEGGDDGGGGGQEAAAPAASEQGLAEGGGVPAPTTEWAGASPWDGSGSDAWDSGEEEEEGKGEAPATEKGEGEAGAAPSEEGSTAGGKAGYTLRFLAVGDWGRQGGSNQSEVAELMGRVAAADPPAQFVISTGDNFYEHGLQCLGTRSSVSNHDYCDSAPNCSRGMPRCKYSPLHQMNLALASRESSRRWHLKRTYTESFADGKVQLFFVDTSPFILRYYDKSNSWSRCTGGLWTQSWEEQLLLLEQELAASMADWKLAVGHHPTYSNGHHGNNSEVIAHLQPLFTKYGVQAYLCGHDHNLEHLAVQGYNVIVSGGGSESGREKVGSAFSHYYYPYSGFVSLLVDPEEMVVKFYTLEDDDLPAHTTLITRAGDSMRRP</sequence>
<dbReference type="Gene3D" id="3.60.21.10">
    <property type="match status" value="2"/>
</dbReference>
<feature type="compositionally biased region" description="Gly residues" evidence="3">
    <location>
        <begin position="111"/>
        <end position="122"/>
    </location>
</feature>
<accession>E1ZN87</accession>